<gene>
    <name evidence="2" type="ORF">EXU30_07520</name>
</gene>
<dbReference type="KEGG" id="smai:EXU30_07520"/>
<feature type="transmembrane region" description="Helical" evidence="1">
    <location>
        <begin position="39"/>
        <end position="70"/>
    </location>
</feature>
<proteinExistence type="predicted"/>
<feature type="transmembrane region" description="Helical" evidence="1">
    <location>
        <begin position="138"/>
        <end position="156"/>
    </location>
</feature>
<evidence type="ECO:0000313" key="2">
    <source>
        <dbReference type="EMBL" id="QBF82559.1"/>
    </source>
</evidence>
<dbReference type="AlphaFoldDB" id="A0A411PG36"/>
<keyword evidence="3" id="KW-1185">Reference proteome</keyword>
<sequence>MSLFTAVICTAGVGATLYVETNGLTLETINTRPDTFGNYLTSSFAIVFNMSLLSAGFCLMLAMLGVYFTFNDSLNRYIAVTGAIVGLSILLMGVFPINFIDWHRKVSTLYMLSSFSLHLLCIPNFFRTKSTISKKVLALSTFGVLCTLSLMLQIDWSVLDFPPCAHADNSICTVSLSMWLLTNVNILWCVSLCLDMRKHIKHQQSVIVQSSYANL</sequence>
<feature type="transmembrane region" description="Helical" evidence="1">
    <location>
        <begin position="176"/>
        <end position="194"/>
    </location>
</feature>
<name>A0A411PG36_9GAMM</name>
<reference evidence="2 3" key="1">
    <citation type="submission" date="2019-02" db="EMBL/GenBank/DDBJ databases">
        <title>Shewanella sp. D4-2 isolated from Dokdo Island.</title>
        <authorList>
            <person name="Baek K."/>
        </authorList>
    </citation>
    <scope>NUCLEOTIDE SEQUENCE [LARGE SCALE GENOMIC DNA]</scope>
    <source>
        <strain evidence="2 3">D4-2</strain>
    </source>
</reference>
<accession>A0A411PG36</accession>
<evidence type="ECO:0000313" key="3">
    <source>
        <dbReference type="Proteomes" id="UP000291106"/>
    </source>
</evidence>
<protein>
    <recommendedName>
        <fullName evidence="4">DUF998 domain-containing protein</fullName>
    </recommendedName>
</protein>
<dbReference type="Proteomes" id="UP000291106">
    <property type="component" value="Chromosome"/>
</dbReference>
<keyword evidence="1" id="KW-0812">Transmembrane</keyword>
<evidence type="ECO:0008006" key="4">
    <source>
        <dbReference type="Google" id="ProtNLM"/>
    </source>
</evidence>
<organism evidence="2 3">
    <name type="scientific">Shewanella maritima</name>
    <dbReference type="NCBI Taxonomy" id="2520507"/>
    <lineage>
        <taxon>Bacteria</taxon>
        <taxon>Pseudomonadati</taxon>
        <taxon>Pseudomonadota</taxon>
        <taxon>Gammaproteobacteria</taxon>
        <taxon>Alteromonadales</taxon>
        <taxon>Shewanellaceae</taxon>
        <taxon>Shewanella</taxon>
    </lineage>
</organism>
<feature type="transmembrane region" description="Helical" evidence="1">
    <location>
        <begin position="77"/>
        <end position="97"/>
    </location>
</feature>
<keyword evidence="1" id="KW-1133">Transmembrane helix</keyword>
<dbReference type="OrthoDB" id="6258266at2"/>
<keyword evidence="1" id="KW-0472">Membrane</keyword>
<dbReference type="EMBL" id="CP036200">
    <property type="protein sequence ID" value="QBF82559.1"/>
    <property type="molecule type" value="Genomic_DNA"/>
</dbReference>
<evidence type="ECO:0000256" key="1">
    <source>
        <dbReference type="SAM" id="Phobius"/>
    </source>
</evidence>
<dbReference type="RefSeq" id="WP_130598808.1">
    <property type="nucleotide sequence ID" value="NZ_CP036200.1"/>
</dbReference>